<dbReference type="PROSITE" id="PS50072">
    <property type="entry name" value="CSA_PPIASE_2"/>
    <property type="match status" value="1"/>
</dbReference>
<comment type="catalytic activity">
    <reaction evidence="1">
        <text>[protein]-peptidylproline (omega=180) = [protein]-peptidylproline (omega=0)</text>
        <dbReference type="Rhea" id="RHEA:16237"/>
        <dbReference type="Rhea" id="RHEA-COMP:10747"/>
        <dbReference type="Rhea" id="RHEA-COMP:10748"/>
        <dbReference type="ChEBI" id="CHEBI:83833"/>
        <dbReference type="ChEBI" id="CHEBI:83834"/>
        <dbReference type="EC" id="5.2.1.8"/>
    </reaction>
</comment>
<name>A0A2M7THB4_UNCKA</name>
<dbReference type="EMBL" id="PFNL01000131">
    <property type="protein sequence ID" value="PIZ45570.1"/>
    <property type="molecule type" value="Genomic_DNA"/>
</dbReference>
<dbReference type="PANTHER" id="PTHR45625">
    <property type="entry name" value="PEPTIDYL-PROLYL CIS-TRANS ISOMERASE-RELATED"/>
    <property type="match status" value="1"/>
</dbReference>
<protein>
    <recommendedName>
        <fullName evidence="1">Peptidyl-prolyl cis-trans isomerase</fullName>
        <shortName evidence="1">PPIase</shortName>
        <ecNumber evidence="1">5.2.1.8</ecNumber>
    </recommendedName>
</protein>
<dbReference type="GO" id="GO:0003755">
    <property type="term" value="F:peptidyl-prolyl cis-trans isomerase activity"/>
    <property type="evidence" value="ECO:0007669"/>
    <property type="project" value="UniProtKB-UniRule"/>
</dbReference>
<sequence length="180" mass="19447">MQSDTLGVKQYSSAPAQFLVEGNTYIVTLATSKGDIKIQLFNDEVPVAANNFAFLAKDGFYNGTIFHRVIKDFMIQGGDPLGTGMGGPGYSFVDEPVTRSYNRGVIAYANSGANTNGSQFFIMHQDYPLPPQYVIFGEVIEGLEIVDAIAESPVKINEFGSEVSTPVDEIVISSATLSEE</sequence>
<accession>A0A2M7THB4</accession>
<dbReference type="AlphaFoldDB" id="A0A2M7THB4"/>
<keyword evidence="1" id="KW-0697">Rotamase</keyword>
<organism evidence="3 4">
    <name type="scientific">candidate division WWE3 bacterium CG_4_10_14_0_2_um_filter_41_14</name>
    <dbReference type="NCBI Taxonomy" id="1975072"/>
    <lineage>
        <taxon>Bacteria</taxon>
        <taxon>Katanobacteria</taxon>
    </lineage>
</organism>
<dbReference type="Gene3D" id="2.40.100.10">
    <property type="entry name" value="Cyclophilin-like"/>
    <property type="match status" value="1"/>
</dbReference>
<comment type="function">
    <text evidence="1">PPIases accelerate the folding of proteins. It catalyzes the cis-trans isomerization of proline imidic peptide bonds in oligopeptides.</text>
</comment>
<gene>
    <name evidence="3" type="ORF">COY32_04980</name>
</gene>
<dbReference type="InterPro" id="IPR002130">
    <property type="entry name" value="Cyclophilin-type_PPIase_dom"/>
</dbReference>
<dbReference type="PRINTS" id="PR00153">
    <property type="entry name" value="CSAPPISMRASE"/>
</dbReference>
<dbReference type="SUPFAM" id="SSF50891">
    <property type="entry name" value="Cyclophilin-like"/>
    <property type="match status" value="1"/>
</dbReference>
<feature type="domain" description="PPIase cyclophilin-type" evidence="2">
    <location>
        <begin position="23"/>
        <end position="177"/>
    </location>
</feature>
<dbReference type="InterPro" id="IPR029000">
    <property type="entry name" value="Cyclophilin-like_dom_sf"/>
</dbReference>
<dbReference type="InterPro" id="IPR044666">
    <property type="entry name" value="Cyclophilin_A-like"/>
</dbReference>
<evidence type="ECO:0000259" key="2">
    <source>
        <dbReference type="PROSITE" id="PS50072"/>
    </source>
</evidence>
<comment type="similarity">
    <text evidence="1">Belongs to the cyclophilin-type PPIase family.</text>
</comment>
<dbReference type="InterPro" id="IPR020892">
    <property type="entry name" value="Cyclophilin-type_PPIase_CS"/>
</dbReference>
<reference evidence="4" key="1">
    <citation type="submission" date="2017-09" db="EMBL/GenBank/DDBJ databases">
        <title>Depth-based differentiation of microbial function through sediment-hosted aquifers and enrichment of novel symbionts in the deep terrestrial subsurface.</title>
        <authorList>
            <person name="Probst A.J."/>
            <person name="Ladd B."/>
            <person name="Jarett J.K."/>
            <person name="Geller-Mcgrath D.E."/>
            <person name="Sieber C.M.K."/>
            <person name="Emerson J.B."/>
            <person name="Anantharaman K."/>
            <person name="Thomas B.C."/>
            <person name="Malmstrom R."/>
            <person name="Stieglmeier M."/>
            <person name="Klingl A."/>
            <person name="Woyke T."/>
            <person name="Ryan C.M."/>
            <person name="Banfield J.F."/>
        </authorList>
    </citation>
    <scope>NUCLEOTIDE SEQUENCE [LARGE SCALE GENOMIC DNA]</scope>
</reference>
<dbReference type="CDD" id="cd00317">
    <property type="entry name" value="cyclophilin"/>
    <property type="match status" value="1"/>
</dbReference>
<dbReference type="Pfam" id="PF00160">
    <property type="entry name" value="Pro_isomerase"/>
    <property type="match status" value="1"/>
</dbReference>
<evidence type="ECO:0000313" key="3">
    <source>
        <dbReference type="EMBL" id="PIZ45570.1"/>
    </source>
</evidence>
<keyword evidence="1 3" id="KW-0413">Isomerase</keyword>
<dbReference type="Proteomes" id="UP000228920">
    <property type="component" value="Unassembled WGS sequence"/>
</dbReference>
<dbReference type="GO" id="GO:0006457">
    <property type="term" value="P:protein folding"/>
    <property type="evidence" value="ECO:0007669"/>
    <property type="project" value="InterPro"/>
</dbReference>
<dbReference type="PROSITE" id="PS00170">
    <property type="entry name" value="CSA_PPIASE_1"/>
    <property type="match status" value="1"/>
</dbReference>
<evidence type="ECO:0000313" key="4">
    <source>
        <dbReference type="Proteomes" id="UP000228920"/>
    </source>
</evidence>
<dbReference type="EC" id="5.2.1.8" evidence="1"/>
<evidence type="ECO:0000256" key="1">
    <source>
        <dbReference type="RuleBase" id="RU363019"/>
    </source>
</evidence>
<proteinExistence type="inferred from homology"/>
<dbReference type="PANTHER" id="PTHR45625:SF3">
    <property type="entry name" value="PEPTIDYL-PROLYL CIS-TRANS ISOMERASE B-RELATED"/>
    <property type="match status" value="1"/>
</dbReference>
<comment type="caution">
    <text evidence="3">The sequence shown here is derived from an EMBL/GenBank/DDBJ whole genome shotgun (WGS) entry which is preliminary data.</text>
</comment>